<evidence type="ECO:0000313" key="1">
    <source>
        <dbReference type="EMBL" id="MBI6887806.1"/>
    </source>
</evidence>
<evidence type="ECO:0000313" key="2">
    <source>
        <dbReference type="Proteomes" id="UP000637061"/>
    </source>
</evidence>
<comment type="caution">
    <text evidence="1">The sequence shown here is derived from an EMBL/GenBank/DDBJ whole genome shotgun (WGS) entry which is preliminary data.</text>
</comment>
<dbReference type="Gene3D" id="3.40.630.30">
    <property type="match status" value="1"/>
</dbReference>
<proteinExistence type="predicted"/>
<dbReference type="AlphaFoldDB" id="A0A8I1ELK9"/>
<dbReference type="SUPFAM" id="SSF55729">
    <property type="entry name" value="Acyl-CoA N-acyltransferases (Nat)"/>
    <property type="match status" value="1"/>
</dbReference>
<evidence type="ECO:0008006" key="3">
    <source>
        <dbReference type="Google" id="ProtNLM"/>
    </source>
</evidence>
<dbReference type="RefSeq" id="WP_198748223.1">
    <property type="nucleotide sequence ID" value="NZ_JAEHTE010000060.1"/>
</dbReference>
<dbReference type="InterPro" id="IPR016181">
    <property type="entry name" value="Acyl_CoA_acyltransferase"/>
</dbReference>
<organism evidence="1 2">
    <name type="scientific">Pseudomonas putida</name>
    <name type="common">Arthrobacter siderocapsulatus</name>
    <dbReference type="NCBI Taxonomy" id="303"/>
    <lineage>
        <taxon>Bacteria</taxon>
        <taxon>Pseudomonadati</taxon>
        <taxon>Pseudomonadota</taxon>
        <taxon>Gammaproteobacteria</taxon>
        <taxon>Pseudomonadales</taxon>
        <taxon>Pseudomonadaceae</taxon>
        <taxon>Pseudomonas</taxon>
    </lineage>
</organism>
<gene>
    <name evidence="1" type="ORF">JEU22_28235</name>
</gene>
<reference evidence="1" key="1">
    <citation type="submission" date="2020-12" db="EMBL/GenBank/DDBJ databases">
        <title>Enhanced detection system for hospital associated transmission using whole genome sequencing surveillance.</title>
        <authorList>
            <person name="Harrison L.H."/>
            <person name="Van Tyne D."/>
            <person name="Marsh J.W."/>
            <person name="Griffith M.P."/>
            <person name="Snyder D.J."/>
            <person name="Cooper V.S."/>
            <person name="Mustapha M."/>
        </authorList>
    </citation>
    <scope>NUCLEOTIDE SEQUENCE</scope>
    <source>
        <strain evidence="1">PSB00042</strain>
    </source>
</reference>
<accession>A0A8I1ELK9</accession>
<dbReference type="Proteomes" id="UP000637061">
    <property type="component" value="Unassembled WGS sequence"/>
</dbReference>
<protein>
    <recommendedName>
        <fullName evidence="3">N-acetyltransferase domain-containing protein</fullName>
    </recommendedName>
</protein>
<name>A0A8I1ELK9_PSEPU</name>
<sequence length="158" mass="18185">MNFKKPELNFNEDAWEDYADAACLHLKQRLSLFLQEQFGLTKSKVNRYLHIGLGSTVKADNPKYDYDLYFRLFPDLKAGWPRETLVIARICFEEQRKGHGRNLLSWLVQLAPEIGYKYIAIEAANENSSAFGKRFGFELANGKAGWLGSIENIEQALY</sequence>
<dbReference type="EMBL" id="JAEHTE010000060">
    <property type="protein sequence ID" value="MBI6887806.1"/>
    <property type="molecule type" value="Genomic_DNA"/>
</dbReference>